<organism evidence="1 2">
    <name type="scientific">Nitratidesulfovibrio oxamicus</name>
    <dbReference type="NCBI Taxonomy" id="32016"/>
    <lineage>
        <taxon>Bacteria</taxon>
        <taxon>Pseudomonadati</taxon>
        <taxon>Thermodesulfobacteriota</taxon>
        <taxon>Desulfovibrionia</taxon>
        <taxon>Desulfovibrionales</taxon>
        <taxon>Desulfovibrionaceae</taxon>
        <taxon>Nitratidesulfovibrio</taxon>
    </lineage>
</organism>
<dbReference type="Gene3D" id="1.10.10.1100">
    <property type="entry name" value="BFD-like [2Fe-2S]-binding domain"/>
    <property type="match status" value="1"/>
</dbReference>
<comment type="caution">
    <text evidence="1">The sequence shown here is derived from an EMBL/GenBank/DDBJ whole genome shotgun (WGS) entry which is preliminary data.</text>
</comment>
<dbReference type="EMBL" id="VRYY01000028">
    <property type="protein sequence ID" value="MBG3875715.1"/>
    <property type="molecule type" value="Genomic_DNA"/>
</dbReference>
<gene>
    <name evidence="1" type="ORF">FVW20_01415</name>
</gene>
<reference evidence="1 2" key="1">
    <citation type="submission" date="2019-08" db="EMBL/GenBank/DDBJ databases">
        <authorList>
            <person name="Luo N."/>
        </authorList>
    </citation>
    <scope>NUCLEOTIDE SEQUENCE [LARGE SCALE GENOMIC DNA]</scope>
    <source>
        <strain evidence="1 2">NCIMB 9442</strain>
    </source>
</reference>
<evidence type="ECO:0000313" key="1">
    <source>
        <dbReference type="EMBL" id="MBG3875715.1"/>
    </source>
</evidence>
<accession>A0ABS0IZV4</accession>
<keyword evidence="2" id="KW-1185">Reference proteome</keyword>
<evidence type="ECO:0000313" key="2">
    <source>
        <dbReference type="Proteomes" id="UP001194469"/>
    </source>
</evidence>
<name>A0ABS0IZV4_9BACT</name>
<proteinExistence type="predicted"/>
<protein>
    <submittedName>
        <fullName evidence="1">BFD-like (2Fe-2S) protein</fullName>
    </submittedName>
</protein>
<dbReference type="Proteomes" id="UP001194469">
    <property type="component" value="Unassembled WGS sequence"/>
</dbReference>
<dbReference type="InterPro" id="IPR041854">
    <property type="entry name" value="BFD-like_2Fe2S-bd_dom_sf"/>
</dbReference>
<sequence length="52" mass="5796">MDAELICYCFGYTAADIKADVIRNGRSTILERIVREKQGGICRCAETNPSSR</sequence>